<organism evidence="5 6">
    <name type="scientific">Ferroacidibacillus organovorans</name>
    <dbReference type="NCBI Taxonomy" id="1765683"/>
    <lineage>
        <taxon>Bacteria</taxon>
        <taxon>Bacillati</taxon>
        <taxon>Bacillota</taxon>
        <taxon>Bacilli</taxon>
        <taxon>Bacillales</taxon>
        <taxon>Alicyclobacillaceae</taxon>
        <taxon>Ferroacidibacillus</taxon>
    </lineage>
</organism>
<keyword evidence="1" id="KW-0479">Metal-binding</keyword>
<dbReference type="Proteomes" id="UP000053557">
    <property type="component" value="Unassembled WGS sequence"/>
</dbReference>
<comment type="caution">
    <text evidence="5">The sequence shown here is derived from an EMBL/GenBank/DDBJ whole genome shotgun (WGS) entry which is preliminary data.</text>
</comment>
<accession>A0A101XPT1</accession>
<dbReference type="AlphaFoldDB" id="A0A101XPT1"/>
<keyword evidence="4" id="KW-0472">Membrane</keyword>
<feature type="transmembrane region" description="Helical" evidence="4">
    <location>
        <begin position="102"/>
        <end position="123"/>
    </location>
</feature>
<reference evidence="5 6" key="1">
    <citation type="submission" date="2015-12" db="EMBL/GenBank/DDBJ databases">
        <title>Draft genome sequence of Acidibacillus ferrooxidans ITV001, isolated from a chalcopyrite acid mine drainage site in Brazil.</title>
        <authorList>
            <person name="Dall'Agnol H."/>
            <person name="Nancucheo I."/>
            <person name="Johnson B."/>
            <person name="Oliveira R."/>
            <person name="Leite L."/>
            <person name="Pylro V."/>
            <person name="Nunes G.L."/>
            <person name="Tzotzos G."/>
            <person name="Fernandes G.R."/>
            <person name="Dutra J."/>
            <person name="Orellana S.C."/>
            <person name="Oliveira G."/>
        </authorList>
    </citation>
    <scope>NUCLEOTIDE SEQUENCE [LARGE SCALE GENOMIC DNA]</scope>
    <source>
        <strain evidence="6">ITV01</strain>
    </source>
</reference>
<evidence type="ECO:0008006" key="7">
    <source>
        <dbReference type="Google" id="ProtNLM"/>
    </source>
</evidence>
<gene>
    <name evidence="5" type="ORF">ATW55_04430</name>
</gene>
<evidence type="ECO:0000313" key="6">
    <source>
        <dbReference type="Proteomes" id="UP000053557"/>
    </source>
</evidence>
<name>A0A101XPT1_9BACL</name>
<dbReference type="EMBL" id="LPVJ01000053">
    <property type="protein sequence ID" value="KUO95335.1"/>
    <property type="molecule type" value="Genomic_DNA"/>
</dbReference>
<feature type="transmembrane region" description="Helical" evidence="4">
    <location>
        <begin position="12"/>
        <end position="31"/>
    </location>
</feature>
<protein>
    <recommendedName>
        <fullName evidence="7">Cytochrome oxidase assembly protein</fullName>
    </recommendedName>
</protein>
<feature type="transmembrane region" description="Helical" evidence="4">
    <location>
        <begin position="69"/>
        <end position="90"/>
    </location>
</feature>
<keyword evidence="6" id="KW-1185">Reference proteome</keyword>
<evidence type="ECO:0000256" key="1">
    <source>
        <dbReference type="ARBA" id="ARBA00022723"/>
    </source>
</evidence>
<dbReference type="GO" id="GO:0016491">
    <property type="term" value="F:oxidoreductase activity"/>
    <property type="evidence" value="ECO:0007669"/>
    <property type="project" value="UniProtKB-KW"/>
</dbReference>
<sequence>MAITIHGSKKRLDAVWWLSFSSSIGLFLVNVSGFVDTETGSALGCGHQWPLCNDQFIPTLWNEHTLFEFAHRVLVLLIAVFLISTVIAVWHRYGSWLEVRVLAWISMGFVILESVIGAIAVLLPTVSPAILAITLGVSLLSFVGNVLLTVVLSQIQRRPSFGSEVSLHLRACEIPPPFYGVVVFHIRIHFSCNVCRCLSRKKQHFRQLPWLPAPE</sequence>
<dbReference type="RefSeq" id="WP_067717736.1">
    <property type="nucleotide sequence ID" value="NZ_LPVJ01000053.1"/>
</dbReference>
<evidence type="ECO:0000256" key="2">
    <source>
        <dbReference type="ARBA" id="ARBA00023002"/>
    </source>
</evidence>
<keyword evidence="2" id="KW-0560">Oxidoreductase</keyword>
<feature type="transmembrane region" description="Helical" evidence="4">
    <location>
        <begin position="129"/>
        <end position="152"/>
    </location>
</feature>
<keyword evidence="3" id="KW-0408">Iron</keyword>
<dbReference type="GO" id="GO:0046872">
    <property type="term" value="F:metal ion binding"/>
    <property type="evidence" value="ECO:0007669"/>
    <property type="project" value="UniProtKB-KW"/>
</dbReference>
<proteinExistence type="predicted"/>
<keyword evidence="4" id="KW-0812">Transmembrane</keyword>
<dbReference type="InterPro" id="IPR050450">
    <property type="entry name" value="COX15/CtaA_HemeA_synthase"/>
</dbReference>
<evidence type="ECO:0000313" key="5">
    <source>
        <dbReference type="EMBL" id="KUO95335.1"/>
    </source>
</evidence>
<keyword evidence="4" id="KW-1133">Transmembrane helix</keyword>
<dbReference type="PANTHER" id="PTHR35457">
    <property type="entry name" value="HEME A SYNTHASE"/>
    <property type="match status" value="1"/>
</dbReference>
<dbReference type="PANTHER" id="PTHR35457:SF1">
    <property type="entry name" value="HEME A SYNTHASE"/>
    <property type="match status" value="1"/>
</dbReference>
<evidence type="ECO:0000256" key="4">
    <source>
        <dbReference type="SAM" id="Phobius"/>
    </source>
</evidence>
<evidence type="ECO:0000256" key="3">
    <source>
        <dbReference type="ARBA" id="ARBA00023004"/>
    </source>
</evidence>